<protein>
    <submittedName>
        <fullName evidence="1">G8748 protein</fullName>
    </submittedName>
</protein>
<reference evidence="1 2" key="1">
    <citation type="submission" date="2024-06" db="EMBL/GenBank/DDBJ databases">
        <authorList>
            <person name="Kraege A."/>
            <person name="Thomma B."/>
        </authorList>
    </citation>
    <scope>NUCLEOTIDE SEQUENCE [LARGE SCALE GENOMIC DNA]</scope>
</reference>
<keyword evidence="2" id="KW-1185">Reference proteome</keyword>
<gene>
    <name evidence="1" type="primary">g8748</name>
    <name evidence="1" type="ORF">VP750_LOCUS7856</name>
</gene>
<dbReference type="Proteomes" id="UP001497392">
    <property type="component" value="Unassembled WGS sequence"/>
</dbReference>
<comment type="caution">
    <text evidence="1">The sequence shown here is derived from an EMBL/GenBank/DDBJ whole genome shotgun (WGS) entry which is preliminary data.</text>
</comment>
<evidence type="ECO:0000313" key="1">
    <source>
        <dbReference type="EMBL" id="CAL5225950.1"/>
    </source>
</evidence>
<name>A0ABP1G140_9CHLO</name>
<proteinExistence type="predicted"/>
<organism evidence="1 2">
    <name type="scientific">Coccomyxa viridis</name>
    <dbReference type="NCBI Taxonomy" id="1274662"/>
    <lineage>
        <taxon>Eukaryota</taxon>
        <taxon>Viridiplantae</taxon>
        <taxon>Chlorophyta</taxon>
        <taxon>core chlorophytes</taxon>
        <taxon>Trebouxiophyceae</taxon>
        <taxon>Trebouxiophyceae incertae sedis</taxon>
        <taxon>Coccomyxaceae</taxon>
        <taxon>Coccomyxa</taxon>
    </lineage>
</organism>
<evidence type="ECO:0000313" key="2">
    <source>
        <dbReference type="Proteomes" id="UP001497392"/>
    </source>
</evidence>
<sequence length="127" mass="14443">MACLWRCAEPRTHQDFVKRESRINCLMFAHAHRVELARCFMEVDKREIMADFVSKCQNASTCELWDRMGKGASTRSSGTASSTGLLQKPTGKRRHWAYDTSTIAAELTRLSLTRAMDDLVLMAEDLL</sequence>
<accession>A0ABP1G140</accession>
<dbReference type="EMBL" id="CAXHTA020000015">
    <property type="protein sequence ID" value="CAL5225950.1"/>
    <property type="molecule type" value="Genomic_DNA"/>
</dbReference>